<dbReference type="AlphaFoldDB" id="A0A9P7D0A7"/>
<keyword evidence="2" id="KW-1185">Reference proteome</keyword>
<dbReference type="Gene3D" id="1.20.1280.50">
    <property type="match status" value="1"/>
</dbReference>
<reference evidence="1" key="1">
    <citation type="journal article" date="2020" name="New Phytol.">
        <title>Comparative genomics reveals dynamic genome evolution in host specialist ectomycorrhizal fungi.</title>
        <authorList>
            <person name="Lofgren L.A."/>
            <person name="Nguyen N.H."/>
            <person name="Vilgalys R."/>
            <person name="Ruytinx J."/>
            <person name="Liao H.L."/>
            <person name="Branco S."/>
            <person name="Kuo A."/>
            <person name="LaButti K."/>
            <person name="Lipzen A."/>
            <person name="Andreopoulos W."/>
            <person name="Pangilinan J."/>
            <person name="Riley R."/>
            <person name="Hundley H."/>
            <person name="Na H."/>
            <person name="Barry K."/>
            <person name="Grigoriev I.V."/>
            <person name="Stajich J.E."/>
            <person name="Kennedy P.G."/>
        </authorList>
    </citation>
    <scope>NUCLEOTIDE SEQUENCE</scope>
    <source>
        <strain evidence="1">DOB743</strain>
    </source>
</reference>
<dbReference type="Proteomes" id="UP000714275">
    <property type="component" value="Unassembled WGS sequence"/>
</dbReference>
<dbReference type="OrthoDB" id="2998253at2759"/>
<evidence type="ECO:0000313" key="2">
    <source>
        <dbReference type="Proteomes" id="UP000714275"/>
    </source>
</evidence>
<accession>A0A9P7D0A7</accession>
<protein>
    <recommendedName>
        <fullName evidence="3">F-box domain-containing protein</fullName>
    </recommendedName>
</protein>
<name>A0A9P7D0A7_9AGAM</name>
<gene>
    <name evidence="1" type="ORF">EV702DRAFT_936116</name>
</gene>
<feature type="non-terminal residue" evidence="1">
    <location>
        <position position="192"/>
    </location>
</feature>
<proteinExistence type="predicted"/>
<feature type="non-terminal residue" evidence="1">
    <location>
        <position position="1"/>
    </location>
</feature>
<evidence type="ECO:0000313" key="1">
    <source>
        <dbReference type="EMBL" id="KAG1774438.1"/>
    </source>
</evidence>
<comment type="caution">
    <text evidence="1">The sequence shown here is derived from an EMBL/GenBank/DDBJ whole genome shotgun (WGS) entry which is preliminary data.</text>
</comment>
<organism evidence="1 2">
    <name type="scientific">Suillus placidus</name>
    <dbReference type="NCBI Taxonomy" id="48579"/>
    <lineage>
        <taxon>Eukaryota</taxon>
        <taxon>Fungi</taxon>
        <taxon>Dikarya</taxon>
        <taxon>Basidiomycota</taxon>
        <taxon>Agaricomycotina</taxon>
        <taxon>Agaricomycetes</taxon>
        <taxon>Agaricomycetidae</taxon>
        <taxon>Boletales</taxon>
        <taxon>Suillineae</taxon>
        <taxon>Suillaceae</taxon>
        <taxon>Suillus</taxon>
    </lineage>
</organism>
<evidence type="ECO:0008006" key="3">
    <source>
        <dbReference type="Google" id="ProtNLM"/>
    </source>
</evidence>
<sequence>SLASRLPTEVLCNIFFNSLPHTAHLLPSSQSSPMLLTRICRRWREVSEDMPSLWCKLSIILDEINIQQSAFSFDSWLKRTRGHSLSLKIVCLKCSCTSLRPLLEPYTHQISSLDITIGIPVEYKIVLNDLPALQELHVNIRESFGIPRYTILPYISPHISRLPTLRTLEFTGYFDSLPALNPIWAHLSNLTV</sequence>
<dbReference type="EMBL" id="JABBWD010000041">
    <property type="protein sequence ID" value="KAG1774438.1"/>
    <property type="molecule type" value="Genomic_DNA"/>
</dbReference>